<dbReference type="Proteomes" id="UP000187203">
    <property type="component" value="Unassembled WGS sequence"/>
</dbReference>
<dbReference type="EMBL" id="AWUE01021386">
    <property type="protein sequence ID" value="OMO62474.1"/>
    <property type="molecule type" value="Genomic_DNA"/>
</dbReference>
<gene>
    <name evidence="1" type="ORF">COLO4_33063</name>
</gene>
<reference evidence="2" key="1">
    <citation type="submission" date="2013-09" db="EMBL/GenBank/DDBJ databases">
        <title>Corchorus olitorius genome sequencing.</title>
        <authorList>
            <person name="Alam M."/>
            <person name="Haque M.S."/>
            <person name="Islam M.S."/>
            <person name="Emdad E.M."/>
            <person name="Islam M.M."/>
            <person name="Ahmed B."/>
            <person name="Halim A."/>
            <person name="Hossen Q.M.M."/>
            <person name="Hossain M.Z."/>
            <person name="Ahmed R."/>
            <person name="Khan M.M."/>
            <person name="Islam R."/>
            <person name="Rashid M.M."/>
            <person name="Khan S.A."/>
            <person name="Rahman M.S."/>
            <person name="Alam M."/>
            <person name="Yahiya A.S."/>
            <person name="Khan M.S."/>
            <person name="Azam M.S."/>
            <person name="Haque T."/>
            <person name="Lashkar M.Z.H."/>
            <person name="Akhand A.I."/>
            <person name="Morshed G."/>
            <person name="Roy S."/>
            <person name="Uddin K.S."/>
            <person name="Rabeya T."/>
            <person name="Hossain A.S."/>
            <person name="Chowdhury A."/>
            <person name="Snigdha A.R."/>
            <person name="Mortoza M.S."/>
            <person name="Matin S.A."/>
            <person name="Hoque S.M.E."/>
            <person name="Islam M.K."/>
            <person name="Roy D.K."/>
            <person name="Haider R."/>
            <person name="Moosa M.M."/>
            <person name="Elias S.M."/>
            <person name="Hasan A.M."/>
            <person name="Jahan S."/>
            <person name="Shafiuddin M."/>
            <person name="Mahmood N."/>
            <person name="Shommy N.S."/>
        </authorList>
    </citation>
    <scope>NUCLEOTIDE SEQUENCE [LARGE SCALE GENOMIC DNA]</scope>
    <source>
        <strain evidence="2">cv. O-4</strain>
    </source>
</reference>
<comment type="caution">
    <text evidence="1">The sequence shown here is derived from an EMBL/GenBank/DDBJ whole genome shotgun (WGS) entry which is preliminary data.</text>
</comment>
<sequence length="127" mass="14599">MEEMKWLERCVVGRLNPFTTIDQVKETVAGRKLNAEVIPATIERSSFAAVWILVEVQDITKIPQVLVGKWKRNRFSTKISFDDCFTDDRNLDEIYGDDGLRDDCSASSEKMFGTFEETLALETEERI</sequence>
<dbReference type="AlphaFoldDB" id="A0A1R3GWI5"/>
<evidence type="ECO:0000313" key="2">
    <source>
        <dbReference type="Proteomes" id="UP000187203"/>
    </source>
</evidence>
<evidence type="ECO:0000313" key="1">
    <source>
        <dbReference type="EMBL" id="OMO62474.1"/>
    </source>
</evidence>
<dbReference type="GO" id="GO:0016740">
    <property type="term" value="F:transferase activity"/>
    <property type="evidence" value="ECO:0007669"/>
    <property type="project" value="UniProtKB-KW"/>
</dbReference>
<proteinExistence type="predicted"/>
<protein>
    <submittedName>
        <fullName evidence="1">Glycosyl transferase</fullName>
    </submittedName>
</protein>
<keyword evidence="2" id="KW-1185">Reference proteome</keyword>
<name>A0A1R3GWI5_9ROSI</name>
<keyword evidence="1" id="KW-0808">Transferase</keyword>
<accession>A0A1R3GWI5</accession>
<organism evidence="1 2">
    <name type="scientific">Corchorus olitorius</name>
    <dbReference type="NCBI Taxonomy" id="93759"/>
    <lineage>
        <taxon>Eukaryota</taxon>
        <taxon>Viridiplantae</taxon>
        <taxon>Streptophyta</taxon>
        <taxon>Embryophyta</taxon>
        <taxon>Tracheophyta</taxon>
        <taxon>Spermatophyta</taxon>
        <taxon>Magnoliopsida</taxon>
        <taxon>eudicotyledons</taxon>
        <taxon>Gunneridae</taxon>
        <taxon>Pentapetalae</taxon>
        <taxon>rosids</taxon>
        <taxon>malvids</taxon>
        <taxon>Malvales</taxon>
        <taxon>Malvaceae</taxon>
        <taxon>Grewioideae</taxon>
        <taxon>Apeibeae</taxon>
        <taxon>Corchorus</taxon>
    </lineage>
</organism>